<dbReference type="FunFam" id="3.40.50.300:FF:001091">
    <property type="entry name" value="Probable disease resistance protein At1g61300"/>
    <property type="match status" value="1"/>
</dbReference>
<comment type="caution">
    <text evidence="8">The sequence shown here is derived from an EMBL/GenBank/DDBJ whole genome shotgun (WGS) entry which is preliminary data.</text>
</comment>
<dbReference type="InterPro" id="IPR002182">
    <property type="entry name" value="NB-ARC"/>
</dbReference>
<dbReference type="Proteomes" id="UP001054252">
    <property type="component" value="Unassembled WGS sequence"/>
</dbReference>
<organism evidence="8 9">
    <name type="scientific">Rubroshorea leprosula</name>
    <dbReference type="NCBI Taxonomy" id="152421"/>
    <lineage>
        <taxon>Eukaryota</taxon>
        <taxon>Viridiplantae</taxon>
        <taxon>Streptophyta</taxon>
        <taxon>Embryophyta</taxon>
        <taxon>Tracheophyta</taxon>
        <taxon>Spermatophyta</taxon>
        <taxon>Magnoliopsida</taxon>
        <taxon>eudicotyledons</taxon>
        <taxon>Gunneridae</taxon>
        <taxon>Pentapetalae</taxon>
        <taxon>rosids</taxon>
        <taxon>malvids</taxon>
        <taxon>Malvales</taxon>
        <taxon>Dipterocarpaceae</taxon>
        <taxon>Rubroshorea</taxon>
    </lineage>
</organism>
<sequence>MAFLVQPIMELVKYMGRSTCTYLDYHLNFDEAMSDLRRELQVLNRRKEDINLSIQSEAGWRKEVKHEVQGWLEHVQEFNNELQAIQEKIQRVKWYSKGRLGKLVCKKIEMVKIIYEQGSFADGLIVTIDRSPTRGIILPTENVVGEDFAKEKIWGYLMGNEVGKIGVCGIGGVGKTTIMKHIYNELLRVTDFDRVIWVTVSYPLNVSKLQENIARAVVLDDRKGLRGGGDKERQASELMSLMEEVRSVLIVDDVWEKFSLKEVGIPEPTTQNGSKIVIISRSIEVCQRMGSESMKGEDDVKVWNNALTELREQMHYVVRDMAIKSIGPESGYMVKAGMKLIEVPNERGWGNDLKKVSLMLNNISKIPLGLCPKCPTLSTLILSNNYKLLEIPESFFEGMPELKVLDLSNTNIEALPDSISNLEKLSSLRLKWCKRLRYLPSLAKLRALKKLDLYSSKIEVVPEGMEKLISLEYLDLSNCYNLKEIPMGMLSNLSNLQYLLVYGELKIKGEEIARLSKLETFEGVFYDIQGYNYFVNSQDFQILTDYKIVVGDQFSGIDQKKPVVNINNCDLGEECIVLPDNLQNLVIEECKNMRSSLNKAVLLEKTTELSYCVIRDCEDMKCVVHLDSSSCPVLEKIEELFLWYLPKLSVLMRVEGVATPLHVFSNLKMLRVWFCSRLRKLFPLELLQAFQNLEEIDVYWCKQLKEIIALSDSDASSDKFTFPKLRRLLLSNLPQLKNICSAKRVVVCDSVEEIKMLKCPELKRIPVQLPLLDNGQPSPLPRLKEIQIDEESKEWWESVEWDHKNLLQPFLKYI</sequence>
<dbReference type="PRINTS" id="PR00364">
    <property type="entry name" value="DISEASERSIST"/>
</dbReference>
<dbReference type="Gene3D" id="3.80.10.10">
    <property type="entry name" value="Ribonuclease Inhibitor"/>
    <property type="match status" value="2"/>
</dbReference>
<dbReference type="PANTHER" id="PTHR33463:SF212">
    <property type="entry name" value="AND NB-ARC DOMAINS-CONTAINING DISEASE RESISTANCE PROTEIN, PUTATIVE-RELATED"/>
    <property type="match status" value="1"/>
</dbReference>
<dbReference type="EMBL" id="BPVZ01000432">
    <property type="protein sequence ID" value="GKV51076.1"/>
    <property type="molecule type" value="Genomic_DNA"/>
</dbReference>
<dbReference type="InterPro" id="IPR027417">
    <property type="entry name" value="P-loop_NTPase"/>
</dbReference>
<comment type="similarity">
    <text evidence="1">Belongs to the disease resistance NB-LRR family.</text>
</comment>
<dbReference type="Pfam" id="PF00931">
    <property type="entry name" value="NB-ARC"/>
    <property type="match status" value="1"/>
</dbReference>
<keyword evidence="4" id="KW-0611">Plant defense</keyword>
<dbReference type="Pfam" id="PF13855">
    <property type="entry name" value="LRR_8"/>
    <property type="match status" value="2"/>
</dbReference>
<evidence type="ECO:0000259" key="6">
    <source>
        <dbReference type="Pfam" id="PF00931"/>
    </source>
</evidence>
<evidence type="ECO:0000256" key="1">
    <source>
        <dbReference type="ARBA" id="ARBA00008894"/>
    </source>
</evidence>
<dbReference type="GO" id="GO:0043531">
    <property type="term" value="F:ADP binding"/>
    <property type="evidence" value="ECO:0007669"/>
    <property type="project" value="InterPro"/>
</dbReference>
<evidence type="ECO:0000313" key="8">
    <source>
        <dbReference type="EMBL" id="GKV51076.1"/>
    </source>
</evidence>
<dbReference type="Gene3D" id="3.40.50.300">
    <property type="entry name" value="P-loop containing nucleotide triphosphate hydrolases"/>
    <property type="match status" value="1"/>
</dbReference>
<dbReference type="SMART" id="SM00369">
    <property type="entry name" value="LRR_TYP"/>
    <property type="match status" value="3"/>
</dbReference>
<dbReference type="InterPro" id="IPR001611">
    <property type="entry name" value="Leu-rich_rpt"/>
</dbReference>
<keyword evidence="3" id="KW-0677">Repeat</keyword>
<feature type="domain" description="NB-ARC" evidence="6">
    <location>
        <begin position="150"/>
        <end position="294"/>
    </location>
</feature>
<dbReference type="InterPro" id="IPR057135">
    <property type="entry name" value="At4g27190-like_LRR"/>
</dbReference>
<dbReference type="SUPFAM" id="SSF52540">
    <property type="entry name" value="P-loop containing nucleoside triphosphate hydrolases"/>
    <property type="match status" value="1"/>
</dbReference>
<reference evidence="8 9" key="1">
    <citation type="journal article" date="2021" name="Commun. Biol.">
        <title>The genome of Shorea leprosula (Dipterocarpaceae) highlights the ecological relevance of drought in aseasonal tropical rainforests.</title>
        <authorList>
            <person name="Ng K.K.S."/>
            <person name="Kobayashi M.J."/>
            <person name="Fawcett J.A."/>
            <person name="Hatakeyama M."/>
            <person name="Paape T."/>
            <person name="Ng C.H."/>
            <person name="Ang C.C."/>
            <person name="Tnah L.H."/>
            <person name="Lee C.T."/>
            <person name="Nishiyama T."/>
            <person name="Sese J."/>
            <person name="O'Brien M.J."/>
            <person name="Copetti D."/>
            <person name="Mohd Noor M.I."/>
            <person name="Ong R.C."/>
            <person name="Putra M."/>
            <person name="Sireger I.Z."/>
            <person name="Indrioko S."/>
            <person name="Kosugi Y."/>
            <person name="Izuno A."/>
            <person name="Isagi Y."/>
            <person name="Lee S.L."/>
            <person name="Shimizu K.K."/>
        </authorList>
    </citation>
    <scope>NUCLEOTIDE SEQUENCE [LARGE SCALE GENOMIC DNA]</scope>
    <source>
        <strain evidence="8">214</strain>
    </source>
</reference>
<dbReference type="PANTHER" id="PTHR33463">
    <property type="entry name" value="NB-ARC DOMAIN-CONTAINING PROTEIN-RELATED"/>
    <property type="match status" value="1"/>
</dbReference>
<evidence type="ECO:0000256" key="4">
    <source>
        <dbReference type="ARBA" id="ARBA00022821"/>
    </source>
</evidence>
<feature type="coiled-coil region" evidence="5">
    <location>
        <begin position="33"/>
        <end position="88"/>
    </location>
</feature>
<keyword evidence="2" id="KW-0433">Leucine-rich repeat</keyword>
<dbReference type="SUPFAM" id="SSF52058">
    <property type="entry name" value="L domain-like"/>
    <property type="match status" value="1"/>
</dbReference>
<evidence type="ECO:0000259" key="7">
    <source>
        <dbReference type="Pfam" id="PF23247"/>
    </source>
</evidence>
<accession>A0AAV5MMC9</accession>
<name>A0AAV5MMC9_9ROSI</name>
<proteinExistence type="inferred from homology"/>
<keyword evidence="5" id="KW-0175">Coiled coil</keyword>
<dbReference type="InterPro" id="IPR050905">
    <property type="entry name" value="Plant_NBS-LRR"/>
</dbReference>
<dbReference type="GO" id="GO:0006952">
    <property type="term" value="P:defense response"/>
    <property type="evidence" value="ECO:0007669"/>
    <property type="project" value="UniProtKB-KW"/>
</dbReference>
<dbReference type="InterPro" id="IPR003591">
    <property type="entry name" value="Leu-rich_rpt_typical-subtyp"/>
</dbReference>
<evidence type="ECO:0000256" key="2">
    <source>
        <dbReference type="ARBA" id="ARBA00022614"/>
    </source>
</evidence>
<protein>
    <submittedName>
        <fullName evidence="8">Uncharacterized protein</fullName>
    </submittedName>
</protein>
<gene>
    <name evidence="8" type="ORF">SLEP1_g57754</name>
</gene>
<evidence type="ECO:0000313" key="9">
    <source>
        <dbReference type="Proteomes" id="UP001054252"/>
    </source>
</evidence>
<dbReference type="InterPro" id="IPR032675">
    <property type="entry name" value="LRR_dom_sf"/>
</dbReference>
<evidence type="ECO:0000256" key="5">
    <source>
        <dbReference type="SAM" id="Coils"/>
    </source>
</evidence>
<evidence type="ECO:0000256" key="3">
    <source>
        <dbReference type="ARBA" id="ARBA00022737"/>
    </source>
</evidence>
<keyword evidence="9" id="KW-1185">Reference proteome</keyword>
<feature type="domain" description="Disease resistance protein At4g27190-like leucine-rich repeats" evidence="7">
    <location>
        <begin position="660"/>
        <end position="765"/>
    </location>
</feature>
<dbReference type="AlphaFoldDB" id="A0AAV5MMC9"/>
<dbReference type="Pfam" id="PF23247">
    <property type="entry name" value="LRR_RPS2"/>
    <property type="match status" value="1"/>
</dbReference>